<organism evidence="1 2">
    <name type="scientific">Meganyctiphanes norvegica</name>
    <name type="common">Northern krill</name>
    <name type="synonym">Thysanopoda norvegica</name>
    <dbReference type="NCBI Taxonomy" id="48144"/>
    <lineage>
        <taxon>Eukaryota</taxon>
        <taxon>Metazoa</taxon>
        <taxon>Ecdysozoa</taxon>
        <taxon>Arthropoda</taxon>
        <taxon>Crustacea</taxon>
        <taxon>Multicrustacea</taxon>
        <taxon>Malacostraca</taxon>
        <taxon>Eumalacostraca</taxon>
        <taxon>Eucarida</taxon>
        <taxon>Euphausiacea</taxon>
        <taxon>Euphausiidae</taxon>
        <taxon>Meganyctiphanes</taxon>
    </lineage>
</organism>
<proteinExistence type="predicted"/>
<dbReference type="Proteomes" id="UP001497623">
    <property type="component" value="Unassembled WGS sequence"/>
</dbReference>
<sequence>MKYVMYACTYISQVRGQTSTLSLFKILYQIPTSIHLITTPVHPTVSKQQAQAPFGISIRPATIYTKDPQRCCSIYPSVGYMDNLAPWIQQPRTNGCTIT</sequence>
<protein>
    <submittedName>
        <fullName evidence="1">Uncharacterized protein</fullName>
    </submittedName>
</protein>
<accession>A0AAV2Q989</accession>
<evidence type="ECO:0000313" key="2">
    <source>
        <dbReference type="Proteomes" id="UP001497623"/>
    </source>
</evidence>
<keyword evidence="2" id="KW-1185">Reference proteome</keyword>
<dbReference type="EMBL" id="CAXKWB010004759">
    <property type="protein sequence ID" value="CAL4075229.1"/>
    <property type="molecule type" value="Genomic_DNA"/>
</dbReference>
<gene>
    <name evidence="1" type="ORF">MNOR_LOCUS9727</name>
</gene>
<name>A0AAV2Q989_MEGNR</name>
<comment type="caution">
    <text evidence="1">The sequence shown here is derived from an EMBL/GenBank/DDBJ whole genome shotgun (WGS) entry which is preliminary data.</text>
</comment>
<dbReference type="AlphaFoldDB" id="A0AAV2Q989"/>
<reference evidence="1 2" key="1">
    <citation type="submission" date="2024-05" db="EMBL/GenBank/DDBJ databases">
        <authorList>
            <person name="Wallberg A."/>
        </authorList>
    </citation>
    <scope>NUCLEOTIDE SEQUENCE [LARGE SCALE GENOMIC DNA]</scope>
</reference>
<evidence type="ECO:0000313" key="1">
    <source>
        <dbReference type="EMBL" id="CAL4075229.1"/>
    </source>
</evidence>